<feature type="transmembrane region" description="Helical" evidence="8">
    <location>
        <begin position="141"/>
        <end position="160"/>
    </location>
</feature>
<dbReference type="Pfam" id="PF00324">
    <property type="entry name" value="AA_permease"/>
    <property type="match status" value="1"/>
</dbReference>
<dbReference type="PIRSF" id="PIRSF006060">
    <property type="entry name" value="AA_transporter"/>
    <property type="match status" value="1"/>
</dbReference>
<dbReference type="Gene3D" id="1.20.1740.10">
    <property type="entry name" value="Amino acid/polyamine transporter I"/>
    <property type="match status" value="1"/>
</dbReference>
<evidence type="ECO:0000259" key="9">
    <source>
        <dbReference type="Pfam" id="PF00324"/>
    </source>
</evidence>
<evidence type="ECO:0000256" key="7">
    <source>
        <dbReference type="SAM" id="MobiDB-lite"/>
    </source>
</evidence>
<dbReference type="VEuPathDB" id="FungiDB:BO70DRAFT_382292"/>
<feature type="domain" description="Amino acid permease/ SLC12A" evidence="9">
    <location>
        <begin position="56"/>
        <end position="524"/>
    </location>
</feature>
<dbReference type="PANTHER" id="PTHR43341">
    <property type="entry name" value="AMINO ACID PERMEASE"/>
    <property type="match status" value="1"/>
</dbReference>
<dbReference type="GO" id="GO:0016020">
    <property type="term" value="C:membrane"/>
    <property type="evidence" value="ECO:0007669"/>
    <property type="project" value="UniProtKB-SubCell"/>
</dbReference>
<keyword evidence="6 8" id="KW-0472">Membrane</keyword>
<keyword evidence="2" id="KW-0813">Transport</keyword>
<proteinExistence type="predicted"/>
<dbReference type="GO" id="GO:0015171">
    <property type="term" value="F:amino acid transmembrane transporter activity"/>
    <property type="evidence" value="ECO:0007669"/>
    <property type="project" value="TreeGrafter"/>
</dbReference>
<comment type="subcellular location">
    <subcellularLocation>
        <location evidence="1">Membrane</location>
        <topology evidence="1">Multi-pass membrane protein</topology>
    </subcellularLocation>
</comment>
<evidence type="ECO:0000313" key="11">
    <source>
        <dbReference type="Proteomes" id="UP000247233"/>
    </source>
</evidence>
<feature type="compositionally biased region" description="Basic and acidic residues" evidence="7">
    <location>
        <begin position="1"/>
        <end position="13"/>
    </location>
</feature>
<dbReference type="PANTHER" id="PTHR43341:SF9">
    <property type="entry name" value="DICARBOXYLIC AMINO ACID PERMEASE"/>
    <property type="match status" value="1"/>
</dbReference>
<dbReference type="InterPro" id="IPR050524">
    <property type="entry name" value="APC_YAT"/>
</dbReference>
<evidence type="ECO:0000256" key="5">
    <source>
        <dbReference type="ARBA" id="ARBA00022989"/>
    </source>
</evidence>
<evidence type="ECO:0000256" key="3">
    <source>
        <dbReference type="ARBA" id="ARBA00022692"/>
    </source>
</evidence>
<gene>
    <name evidence="10" type="ORF">BO70DRAFT_382292</name>
</gene>
<keyword evidence="5 8" id="KW-1133">Transmembrane helix</keyword>
<evidence type="ECO:0000256" key="8">
    <source>
        <dbReference type="SAM" id="Phobius"/>
    </source>
</evidence>
<feature type="transmembrane region" description="Helical" evidence="8">
    <location>
        <begin position="462"/>
        <end position="480"/>
    </location>
</feature>
<dbReference type="RefSeq" id="XP_025395986.1">
    <property type="nucleotide sequence ID" value="XM_025545528.1"/>
</dbReference>
<feature type="transmembrane region" description="Helical" evidence="8">
    <location>
        <begin position="198"/>
        <end position="218"/>
    </location>
</feature>
<feature type="transmembrane region" description="Helical" evidence="8">
    <location>
        <begin position="419"/>
        <end position="442"/>
    </location>
</feature>
<dbReference type="EMBL" id="MSFL01000030">
    <property type="protein sequence ID" value="PWY70499.1"/>
    <property type="molecule type" value="Genomic_DNA"/>
</dbReference>
<name>A0A317VAU3_9EURO</name>
<protein>
    <recommendedName>
        <fullName evidence="9">Amino acid permease/ SLC12A domain-containing protein</fullName>
    </recommendedName>
</protein>
<feature type="transmembrane region" description="Helical" evidence="8">
    <location>
        <begin position="390"/>
        <end position="407"/>
    </location>
</feature>
<evidence type="ECO:0000256" key="2">
    <source>
        <dbReference type="ARBA" id="ARBA00022448"/>
    </source>
</evidence>
<feature type="transmembrane region" description="Helical" evidence="8">
    <location>
        <begin position="84"/>
        <end position="105"/>
    </location>
</feature>
<feature type="transmembrane region" description="Helical" evidence="8">
    <location>
        <begin position="289"/>
        <end position="310"/>
    </location>
</feature>
<dbReference type="GeneID" id="37067765"/>
<dbReference type="PROSITE" id="PS00218">
    <property type="entry name" value="AMINO_ACID_PERMEASE_1"/>
    <property type="match status" value="1"/>
</dbReference>
<evidence type="ECO:0000313" key="10">
    <source>
        <dbReference type="EMBL" id="PWY70499.1"/>
    </source>
</evidence>
<keyword evidence="3 8" id="KW-0812">Transmembrane</keyword>
<accession>A0A317VAU3</accession>
<organism evidence="10 11">
    <name type="scientific">Aspergillus heteromorphus CBS 117.55</name>
    <dbReference type="NCBI Taxonomy" id="1448321"/>
    <lineage>
        <taxon>Eukaryota</taxon>
        <taxon>Fungi</taxon>
        <taxon>Dikarya</taxon>
        <taxon>Ascomycota</taxon>
        <taxon>Pezizomycotina</taxon>
        <taxon>Eurotiomycetes</taxon>
        <taxon>Eurotiomycetidae</taxon>
        <taxon>Eurotiales</taxon>
        <taxon>Aspergillaceae</taxon>
        <taxon>Aspergillus</taxon>
        <taxon>Aspergillus subgen. Circumdati</taxon>
    </lineage>
</organism>
<feature type="transmembrane region" description="Helical" evidence="8">
    <location>
        <begin position="501"/>
        <end position="520"/>
    </location>
</feature>
<feature type="region of interest" description="Disordered" evidence="7">
    <location>
        <begin position="1"/>
        <end position="24"/>
    </location>
</feature>
<dbReference type="InterPro" id="IPR004840">
    <property type="entry name" value="Amino_acid_permease_CS"/>
</dbReference>
<dbReference type="InterPro" id="IPR004841">
    <property type="entry name" value="AA-permease/SLC12A_dom"/>
</dbReference>
<dbReference type="OrthoDB" id="3900342at2759"/>
<keyword evidence="11" id="KW-1185">Reference proteome</keyword>
<sequence length="573" mass="63578">MSNPEHETPDGLVEKQQSISKQPPDRQYVADFFTADADIEPAQGDHDLRRALKARHITMIAIGGAIGTGLIIGTGSALAKAGPASILISYSVVGLVVYLVMCGLGEMAAWLPLASGFTGYAVRFCDPALGFALGWTYWFKYIIVTPNQLTAGALVISYWVNPDRVNPGVWITIFLILIVSINYFGVRFFGEFEFWLSSFKVIVILGIILLSFILMLGGGPDHDRKGFRYWKKPGAFNTYIDDGAAGRFYALWATMVSATFAYLGTELVGVTVGEAEAPRKTIPRAIKLTFFRIVVFYILSVLLVGTLVPYNSPDLIFATKQSSSAAASPFVVAIQLAHIPVLPHILNACILLFVFSAANSDLYIATRTIYGLSRERKAPAFLSKTDGRGVPIYALFLCSAIACIAYMNVSTDSKTVFHYFVDLVTIFGLLTWISLLVTHIYFVRARKAQNVPLSDLAYSAPLGAPGSYIALVFCIIICLTKSYDCFTHNEKWGDFDYKTFIVAYLGIPLYLLLIFGYKVFTRCKGVVPTEADLWSGKDQVDREEEAYYRRQAMKEERHAGAGWFYRNFVAWLF</sequence>
<dbReference type="STRING" id="1448321.A0A317VAU3"/>
<dbReference type="AlphaFoldDB" id="A0A317VAU3"/>
<dbReference type="FunFam" id="1.20.1740.10:FF:000006">
    <property type="entry name" value="General amino acid permease"/>
    <property type="match status" value="1"/>
</dbReference>
<dbReference type="Proteomes" id="UP000247233">
    <property type="component" value="Unassembled WGS sequence"/>
</dbReference>
<feature type="transmembrane region" description="Helical" evidence="8">
    <location>
        <begin position="57"/>
        <end position="78"/>
    </location>
</feature>
<feature type="transmembrane region" description="Helical" evidence="8">
    <location>
        <begin position="167"/>
        <end position="186"/>
    </location>
</feature>
<reference evidence="10 11" key="1">
    <citation type="submission" date="2016-12" db="EMBL/GenBank/DDBJ databases">
        <title>The genomes of Aspergillus section Nigri reveals drivers in fungal speciation.</title>
        <authorList>
            <consortium name="DOE Joint Genome Institute"/>
            <person name="Vesth T.C."/>
            <person name="Nybo J."/>
            <person name="Theobald S."/>
            <person name="Brandl J."/>
            <person name="Frisvad J.C."/>
            <person name="Nielsen K.F."/>
            <person name="Lyhne E.K."/>
            <person name="Kogle M.E."/>
            <person name="Kuo A."/>
            <person name="Riley R."/>
            <person name="Clum A."/>
            <person name="Nolan M."/>
            <person name="Lipzen A."/>
            <person name="Salamov A."/>
            <person name="Henrissat B."/>
            <person name="Wiebenga A."/>
            <person name="De Vries R.P."/>
            <person name="Grigoriev I.V."/>
            <person name="Mortensen U.H."/>
            <person name="Andersen M.R."/>
            <person name="Baker S.E."/>
        </authorList>
    </citation>
    <scope>NUCLEOTIDE SEQUENCE [LARGE SCALE GENOMIC DNA]</scope>
    <source>
        <strain evidence="10 11">CBS 117.55</strain>
    </source>
</reference>
<evidence type="ECO:0000256" key="6">
    <source>
        <dbReference type="ARBA" id="ARBA00023136"/>
    </source>
</evidence>
<evidence type="ECO:0000256" key="4">
    <source>
        <dbReference type="ARBA" id="ARBA00022970"/>
    </source>
</evidence>
<comment type="caution">
    <text evidence="10">The sequence shown here is derived from an EMBL/GenBank/DDBJ whole genome shotgun (WGS) entry which is preliminary data.</text>
</comment>
<keyword evidence="4" id="KW-0029">Amino-acid transport</keyword>
<evidence type="ECO:0000256" key="1">
    <source>
        <dbReference type="ARBA" id="ARBA00004141"/>
    </source>
</evidence>